<sequence>MKSNRSKLIFSLIISFFAFYIFNRSAGLYQSFLNLDENFLSKILLTIDKLPNEIKINFFKIYLDKYSIISGIIGIMIISLIYLYNTFGRNNYLVGTEHGSAKWGTEKDIKPFIDKIEEKNIILTKTEGLSLDTRNTLRNNNVLVIGGSGSGKTRFFVKPNLMQKHTSYVITDPKGSLIKETGKMLEDAGYKIKIFNLIDMDKSDKYNFFSYLRDEKDVLKLVNNLITNTNSPYSKTSGDFWEKAETALLQALFSYILFETREEDKHIGSVMELLRLAEVREDNEDFKSPLDLLFEDLKEENPNNFASKQYDLFKLGAGKTSKSILVSVGVRLSAFNIPAVTELLSEDTLEMDTLGDEKTALFVILPDTDKTFNFISAIMYQQLFDTLFLKAEKEYGGRLPFHVRFLLDEFANIGQIPNFETYIATMRSREVSVSVILQNIAQLKSLYKDTWETITGNCDTLLFLGGKEQSTLEYISKMIGKTTIDLRTTNQSKGQTGSFSINEQVLGRELITSSEVGLLKTDECILSIRGVEPFLSKKYDITKHKNYKELSDYDEKNIYRIKDPLIRKSENFFRDVKEVEIIGEI</sequence>
<reference evidence="8 9" key="1">
    <citation type="submission" date="2019-09" db="EMBL/GenBank/DDBJ databases">
        <title>In-depth cultivation of the pig gut microbiome towards novel bacterial diversity and tailored functional studies.</title>
        <authorList>
            <person name="Wylensek D."/>
            <person name="Hitch T.C.A."/>
            <person name="Clavel T."/>
        </authorList>
    </citation>
    <scope>NUCLEOTIDE SEQUENCE [LARGE SCALE GENOMIC DNA]</scope>
    <source>
        <strain evidence="8 9">WCA3-693-APC-4?</strain>
    </source>
</reference>
<dbReference type="InterPro" id="IPR051539">
    <property type="entry name" value="T4SS-coupling_protein"/>
</dbReference>
<evidence type="ECO:0000256" key="6">
    <source>
        <dbReference type="ARBA" id="ARBA00023136"/>
    </source>
</evidence>
<keyword evidence="9" id="KW-1185">Reference proteome</keyword>
<evidence type="ECO:0000256" key="3">
    <source>
        <dbReference type="ARBA" id="ARBA00022475"/>
    </source>
</evidence>
<evidence type="ECO:0000313" key="9">
    <source>
        <dbReference type="Proteomes" id="UP000469523"/>
    </source>
</evidence>
<proteinExistence type="inferred from homology"/>
<comment type="caution">
    <text evidence="8">The sequence shown here is derived from an EMBL/GenBank/DDBJ whole genome shotgun (WGS) entry which is preliminary data.</text>
</comment>
<accession>A0A6N7XJ89</accession>
<comment type="subcellular location">
    <subcellularLocation>
        <location evidence="1">Cell membrane</location>
        <topology evidence="1">Multi-pass membrane protein</topology>
    </subcellularLocation>
</comment>
<keyword evidence="6 7" id="KW-0472">Membrane</keyword>
<evidence type="ECO:0000256" key="4">
    <source>
        <dbReference type="ARBA" id="ARBA00022692"/>
    </source>
</evidence>
<evidence type="ECO:0000256" key="7">
    <source>
        <dbReference type="SAM" id="Phobius"/>
    </source>
</evidence>
<evidence type="ECO:0000256" key="2">
    <source>
        <dbReference type="ARBA" id="ARBA00008806"/>
    </source>
</evidence>
<dbReference type="GO" id="GO:0005886">
    <property type="term" value="C:plasma membrane"/>
    <property type="evidence" value="ECO:0007669"/>
    <property type="project" value="UniProtKB-SubCell"/>
</dbReference>
<dbReference type="RefSeq" id="WP_154440803.1">
    <property type="nucleotide sequence ID" value="NZ_VUNQ01000025.1"/>
</dbReference>
<evidence type="ECO:0000256" key="1">
    <source>
        <dbReference type="ARBA" id="ARBA00004651"/>
    </source>
</evidence>
<dbReference type="CDD" id="cd01127">
    <property type="entry name" value="TrwB_TraG_TraD_VirD4"/>
    <property type="match status" value="1"/>
</dbReference>
<comment type="similarity">
    <text evidence="2">Belongs to the VirD4/TraG family.</text>
</comment>
<feature type="transmembrane region" description="Helical" evidence="7">
    <location>
        <begin position="66"/>
        <end position="84"/>
    </location>
</feature>
<dbReference type="InterPro" id="IPR027417">
    <property type="entry name" value="P-loop_NTPase"/>
</dbReference>
<keyword evidence="4 7" id="KW-0812">Transmembrane</keyword>
<dbReference type="PANTHER" id="PTHR37937">
    <property type="entry name" value="CONJUGATIVE TRANSFER: DNA TRANSPORT"/>
    <property type="match status" value="1"/>
</dbReference>
<organism evidence="8 9">
    <name type="scientific">Tissierella pigra</name>
    <dbReference type="NCBI Taxonomy" id="2607614"/>
    <lineage>
        <taxon>Bacteria</taxon>
        <taxon>Bacillati</taxon>
        <taxon>Bacillota</taxon>
        <taxon>Tissierellia</taxon>
        <taxon>Tissierellales</taxon>
        <taxon>Tissierellaceae</taxon>
        <taxon>Tissierella</taxon>
    </lineage>
</organism>
<dbReference type="SUPFAM" id="SSF52540">
    <property type="entry name" value="P-loop containing nucleoside triphosphate hydrolases"/>
    <property type="match status" value="1"/>
</dbReference>
<protein>
    <submittedName>
        <fullName evidence="8">Type IV secretory system conjugative DNA transfer family protein</fullName>
    </submittedName>
</protein>
<dbReference type="Proteomes" id="UP000469523">
    <property type="component" value="Unassembled WGS sequence"/>
</dbReference>
<dbReference type="InterPro" id="IPR003688">
    <property type="entry name" value="TraG/VirD4"/>
</dbReference>
<evidence type="ECO:0000313" key="8">
    <source>
        <dbReference type="EMBL" id="MSU02151.1"/>
    </source>
</evidence>
<dbReference type="PANTHER" id="PTHR37937:SF1">
    <property type="entry name" value="CONJUGATIVE TRANSFER: DNA TRANSPORT"/>
    <property type="match status" value="1"/>
</dbReference>
<dbReference type="AlphaFoldDB" id="A0A6N7XJ89"/>
<name>A0A6N7XJ89_9FIRM</name>
<gene>
    <name evidence="8" type="ORF">FYJ83_11780</name>
</gene>
<keyword evidence="3" id="KW-1003">Cell membrane</keyword>
<keyword evidence="5 7" id="KW-1133">Transmembrane helix</keyword>
<dbReference type="EMBL" id="VUNQ01000025">
    <property type="protein sequence ID" value="MSU02151.1"/>
    <property type="molecule type" value="Genomic_DNA"/>
</dbReference>
<dbReference type="NCBIfam" id="NF045973">
    <property type="entry name" value="conju_CD1115"/>
    <property type="match status" value="1"/>
</dbReference>
<evidence type="ECO:0000256" key="5">
    <source>
        <dbReference type="ARBA" id="ARBA00022989"/>
    </source>
</evidence>
<dbReference type="Gene3D" id="3.40.50.300">
    <property type="entry name" value="P-loop containing nucleotide triphosphate hydrolases"/>
    <property type="match status" value="2"/>
</dbReference>
<dbReference type="Pfam" id="PF02534">
    <property type="entry name" value="T4SS-DNA_transf"/>
    <property type="match status" value="1"/>
</dbReference>